<reference evidence="1 2" key="1">
    <citation type="submission" date="2024-04" db="EMBL/GenBank/DDBJ databases">
        <title>Tritrichomonas musculus Genome.</title>
        <authorList>
            <person name="Alves-Ferreira E."/>
            <person name="Grigg M."/>
            <person name="Lorenzi H."/>
            <person name="Galac M."/>
        </authorList>
    </citation>
    <scope>NUCLEOTIDE SEQUENCE [LARGE SCALE GENOMIC DNA]</scope>
    <source>
        <strain evidence="1 2">EAF2021</strain>
    </source>
</reference>
<dbReference type="Proteomes" id="UP001470230">
    <property type="component" value="Unassembled WGS sequence"/>
</dbReference>
<evidence type="ECO:0000313" key="2">
    <source>
        <dbReference type="Proteomes" id="UP001470230"/>
    </source>
</evidence>
<name>A0ABR2J4A2_9EUKA</name>
<proteinExistence type="predicted"/>
<protein>
    <submittedName>
        <fullName evidence="1">Uncharacterized protein</fullName>
    </submittedName>
</protein>
<evidence type="ECO:0000313" key="1">
    <source>
        <dbReference type="EMBL" id="KAK8872050.1"/>
    </source>
</evidence>
<sequence length="116" mass="13375">MSVCQFIEIGRARQELTNGKRCAGYFRFNSLEVVQIPSFADYLKSVIQINLITVFDFTWSKGDPKFKSLLHHISKDDDLINQCQQCLYSFLSVVINIDSSQKKSFFLVSERKLTVV</sequence>
<dbReference type="EMBL" id="JAPFFF010000013">
    <property type="protein sequence ID" value="KAK8872050.1"/>
    <property type="molecule type" value="Genomic_DNA"/>
</dbReference>
<comment type="caution">
    <text evidence="1">The sequence shown here is derived from an EMBL/GenBank/DDBJ whole genome shotgun (WGS) entry which is preliminary data.</text>
</comment>
<organism evidence="1 2">
    <name type="scientific">Tritrichomonas musculus</name>
    <dbReference type="NCBI Taxonomy" id="1915356"/>
    <lineage>
        <taxon>Eukaryota</taxon>
        <taxon>Metamonada</taxon>
        <taxon>Parabasalia</taxon>
        <taxon>Tritrichomonadida</taxon>
        <taxon>Tritrichomonadidae</taxon>
        <taxon>Tritrichomonas</taxon>
    </lineage>
</organism>
<gene>
    <name evidence="1" type="ORF">M9Y10_007808</name>
</gene>
<accession>A0ABR2J4A2</accession>
<keyword evidence="2" id="KW-1185">Reference proteome</keyword>